<reference evidence="3 4" key="1">
    <citation type="submission" date="2022-10" db="EMBL/GenBank/DDBJ databases">
        <authorList>
            <person name="Xie J."/>
            <person name="Shen N."/>
        </authorList>
    </citation>
    <scope>NUCLEOTIDE SEQUENCE [LARGE SCALE GENOMIC DNA]</scope>
    <source>
        <strain evidence="3 4">YIM65594</strain>
    </source>
</reference>
<gene>
    <name evidence="3" type="ORF">OKJ99_42050</name>
</gene>
<accession>A0ABU6FJ51</accession>
<keyword evidence="4" id="KW-1185">Reference proteome</keyword>
<proteinExistence type="predicted"/>
<dbReference type="RefSeq" id="WP_326023924.1">
    <property type="nucleotide sequence ID" value="NZ_JAOZYC010000207.1"/>
</dbReference>
<name>A0ABU6FJ51_9ACTN</name>
<evidence type="ECO:0000256" key="1">
    <source>
        <dbReference type="SAM" id="Coils"/>
    </source>
</evidence>
<evidence type="ECO:0000256" key="2">
    <source>
        <dbReference type="SAM" id="MobiDB-lite"/>
    </source>
</evidence>
<protein>
    <submittedName>
        <fullName evidence="3">Uncharacterized protein</fullName>
    </submittedName>
</protein>
<sequence>MSTPAEIKLDTLSETLKTHTADIKKLKETTKAKSLTATIVTASAAAATASATGLAASISLFKVDEKGITILGATREFKWINNQISRLQKRIENSEQRDKRARDEIVKSHIRDIEKIPRIEADVNALRRRLSRAAQAASQASINSRRTLAADPDNRTNQGVHSSRPVVRGVASDVKSLEQAISALASVLA</sequence>
<evidence type="ECO:0000313" key="4">
    <source>
        <dbReference type="Proteomes" id="UP001354931"/>
    </source>
</evidence>
<dbReference type="EMBL" id="JAOZYC010000207">
    <property type="protein sequence ID" value="MEB8344079.1"/>
    <property type="molecule type" value="Genomic_DNA"/>
</dbReference>
<keyword evidence="1" id="KW-0175">Coiled coil</keyword>
<evidence type="ECO:0000313" key="3">
    <source>
        <dbReference type="EMBL" id="MEB8344079.1"/>
    </source>
</evidence>
<comment type="caution">
    <text evidence="3">The sequence shown here is derived from an EMBL/GenBank/DDBJ whole genome shotgun (WGS) entry which is preliminary data.</text>
</comment>
<organism evidence="3 4">
    <name type="scientific">Streptomyces endophyticus</name>
    <dbReference type="NCBI Taxonomy" id="714166"/>
    <lineage>
        <taxon>Bacteria</taxon>
        <taxon>Bacillati</taxon>
        <taxon>Actinomycetota</taxon>
        <taxon>Actinomycetes</taxon>
        <taxon>Kitasatosporales</taxon>
        <taxon>Streptomycetaceae</taxon>
        <taxon>Streptomyces</taxon>
    </lineage>
</organism>
<dbReference type="Proteomes" id="UP001354931">
    <property type="component" value="Unassembled WGS sequence"/>
</dbReference>
<feature type="region of interest" description="Disordered" evidence="2">
    <location>
        <begin position="141"/>
        <end position="162"/>
    </location>
</feature>
<feature type="coiled-coil region" evidence="1">
    <location>
        <begin position="77"/>
        <end position="104"/>
    </location>
</feature>